<proteinExistence type="predicted"/>
<dbReference type="AlphaFoldDB" id="A0A2P2J057"/>
<protein>
    <submittedName>
        <fullName evidence="2">Uncharacterized protein</fullName>
    </submittedName>
</protein>
<keyword evidence="1" id="KW-1133">Transmembrane helix</keyword>
<evidence type="ECO:0000256" key="1">
    <source>
        <dbReference type="SAM" id="Phobius"/>
    </source>
</evidence>
<dbReference type="EMBL" id="GGEC01006363">
    <property type="protein sequence ID" value="MBW86846.1"/>
    <property type="molecule type" value="Transcribed_RNA"/>
</dbReference>
<sequence>MSAVKILTLAQMNRPSKFGELGKLLEFTSLMSFIFLGISLRM</sequence>
<organism evidence="2">
    <name type="scientific">Rhizophora mucronata</name>
    <name type="common">Asiatic mangrove</name>
    <dbReference type="NCBI Taxonomy" id="61149"/>
    <lineage>
        <taxon>Eukaryota</taxon>
        <taxon>Viridiplantae</taxon>
        <taxon>Streptophyta</taxon>
        <taxon>Embryophyta</taxon>
        <taxon>Tracheophyta</taxon>
        <taxon>Spermatophyta</taxon>
        <taxon>Magnoliopsida</taxon>
        <taxon>eudicotyledons</taxon>
        <taxon>Gunneridae</taxon>
        <taxon>Pentapetalae</taxon>
        <taxon>rosids</taxon>
        <taxon>fabids</taxon>
        <taxon>Malpighiales</taxon>
        <taxon>Rhizophoraceae</taxon>
        <taxon>Rhizophora</taxon>
    </lineage>
</organism>
<keyword evidence="1" id="KW-0472">Membrane</keyword>
<evidence type="ECO:0000313" key="2">
    <source>
        <dbReference type="EMBL" id="MBW86846.1"/>
    </source>
</evidence>
<reference evidence="2" key="1">
    <citation type="submission" date="2018-02" db="EMBL/GenBank/DDBJ databases">
        <title>Rhizophora mucronata_Transcriptome.</title>
        <authorList>
            <person name="Meera S.P."/>
            <person name="Sreeshan A."/>
            <person name="Augustine A."/>
        </authorList>
    </citation>
    <scope>NUCLEOTIDE SEQUENCE</scope>
    <source>
        <tissue evidence="2">Leaf</tissue>
    </source>
</reference>
<name>A0A2P2J057_RHIMU</name>
<accession>A0A2P2J057</accession>
<keyword evidence="1" id="KW-0812">Transmembrane</keyword>
<feature type="transmembrane region" description="Helical" evidence="1">
    <location>
        <begin position="21"/>
        <end position="40"/>
    </location>
</feature>